<accession>A0A8S9ZJK4</accession>
<keyword evidence="3" id="KW-1133">Transmembrane helix</keyword>
<keyword evidence="1" id="KW-0175">Coiled coil</keyword>
<dbReference type="EMBL" id="JABEBT010000074">
    <property type="protein sequence ID" value="KAF7633540.1"/>
    <property type="molecule type" value="Genomic_DNA"/>
</dbReference>
<comment type="caution">
    <text evidence="4">The sequence shown here is derived from an EMBL/GenBank/DDBJ whole genome shotgun (WGS) entry which is preliminary data.</text>
</comment>
<evidence type="ECO:0000256" key="1">
    <source>
        <dbReference type="SAM" id="Coils"/>
    </source>
</evidence>
<dbReference type="Proteomes" id="UP000605970">
    <property type="component" value="Unassembled WGS sequence"/>
</dbReference>
<organism evidence="4 5">
    <name type="scientific">Meloidogyne graminicola</name>
    <dbReference type="NCBI Taxonomy" id="189291"/>
    <lineage>
        <taxon>Eukaryota</taxon>
        <taxon>Metazoa</taxon>
        <taxon>Ecdysozoa</taxon>
        <taxon>Nematoda</taxon>
        <taxon>Chromadorea</taxon>
        <taxon>Rhabditida</taxon>
        <taxon>Tylenchina</taxon>
        <taxon>Tylenchomorpha</taxon>
        <taxon>Tylenchoidea</taxon>
        <taxon>Meloidogynidae</taxon>
        <taxon>Meloidogyninae</taxon>
        <taxon>Meloidogyne</taxon>
    </lineage>
</organism>
<evidence type="ECO:0000313" key="5">
    <source>
        <dbReference type="Proteomes" id="UP000605970"/>
    </source>
</evidence>
<evidence type="ECO:0000256" key="3">
    <source>
        <dbReference type="SAM" id="Phobius"/>
    </source>
</evidence>
<name>A0A8S9ZJK4_9BILA</name>
<evidence type="ECO:0000313" key="4">
    <source>
        <dbReference type="EMBL" id="KAF7633540.1"/>
    </source>
</evidence>
<feature type="compositionally biased region" description="Basic residues" evidence="2">
    <location>
        <begin position="370"/>
        <end position="383"/>
    </location>
</feature>
<evidence type="ECO:0000256" key="2">
    <source>
        <dbReference type="SAM" id="MobiDB-lite"/>
    </source>
</evidence>
<feature type="coiled-coil region" evidence="1">
    <location>
        <begin position="288"/>
        <end position="322"/>
    </location>
</feature>
<feature type="compositionally biased region" description="Gly residues" evidence="2">
    <location>
        <begin position="384"/>
        <end position="398"/>
    </location>
</feature>
<feature type="region of interest" description="Disordered" evidence="2">
    <location>
        <begin position="343"/>
        <end position="399"/>
    </location>
</feature>
<gene>
    <name evidence="4" type="ORF">Mgra_00007033</name>
</gene>
<keyword evidence="3" id="KW-0812">Transmembrane</keyword>
<dbReference type="OrthoDB" id="5910610at2759"/>
<proteinExistence type="predicted"/>
<sequence length="510" mass="57748">MYNQLFIKKMASIILFMFIIFLMMFTTNNETMKEKYRKIYAQLPNPIPIYLHLDPCPNCEEWCANNPKFTCNYSCSIWYDWENGGGWEESDLHTPELDHIDERIEREVTSKLNENKSVNYWSNFAIYLHDAYDDIERYPKEVCPAYEKKNFTCKIYSEVYPVCTNDFKPYEQGMEKFCDVVKDCYKKEQDPDGISSKECTKTVLPIPVFKWPSGQIWHMRSGHAKKDLPQYFGIECVDDRLKVNPEKAALIALGLSMKAIREVEKTNVQVRANTELSIEMKSNISDIQEEIRNEKDVNSERYKALEEKLGKALELLANHEKRITKVEYDVELLMNWKAIMESNAEESRKEAKEDEGCVGGGDDDKEGGGRKKRKAPSRGRGRGRGSGGKKGGGKGGIGDALNVVNKVKGVKDEVEKAFKDPKAYVKNKGRQLLKKGLDKGRQFLENTCDAGTAGIGTVTGICEWAADGIENLATQGVNEVCKLVEKGIEAVKEGATKLFNGAKDFIGGLF</sequence>
<keyword evidence="5" id="KW-1185">Reference proteome</keyword>
<protein>
    <submittedName>
        <fullName evidence="4">Uncharacterized protein</fullName>
    </submittedName>
</protein>
<reference evidence="4" key="1">
    <citation type="journal article" date="2020" name="Ecol. Evol.">
        <title>Genome structure and content of the rice root-knot nematode (Meloidogyne graminicola).</title>
        <authorList>
            <person name="Phan N.T."/>
            <person name="Danchin E.G.J."/>
            <person name="Klopp C."/>
            <person name="Perfus-Barbeoch L."/>
            <person name="Kozlowski D.K."/>
            <person name="Koutsovoulos G.D."/>
            <person name="Lopez-Roques C."/>
            <person name="Bouchez O."/>
            <person name="Zahm M."/>
            <person name="Besnard G."/>
            <person name="Bellafiore S."/>
        </authorList>
    </citation>
    <scope>NUCLEOTIDE SEQUENCE</scope>
    <source>
        <strain evidence="4">VN-18</strain>
    </source>
</reference>
<feature type="transmembrane region" description="Helical" evidence="3">
    <location>
        <begin position="6"/>
        <end position="27"/>
    </location>
</feature>
<dbReference type="AlphaFoldDB" id="A0A8S9ZJK4"/>
<keyword evidence="3" id="KW-0472">Membrane</keyword>
<feature type="compositionally biased region" description="Basic and acidic residues" evidence="2">
    <location>
        <begin position="345"/>
        <end position="355"/>
    </location>
</feature>